<protein>
    <recommendedName>
        <fullName evidence="2">CRAL-TRIO domain-containing protein</fullName>
    </recommendedName>
</protein>
<keyword evidence="4" id="KW-1185">Reference proteome</keyword>
<reference evidence="3 4" key="1">
    <citation type="journal article" date="2021" name="Sci. Rep.">
        <title>The genome of the diatom Chaetoceros tenuissimus carries an ancient integrated fragment of an extant virus.</title>
        <authorList>
            <person name="Hongo Y."/>
            <person name="Kimura K."/>
            <person name="Takaki Y."/>
            <person name="Yoshida Y."/>
            <person name="Baba S."/>
            <person name="Kobayashi G."/>
            <person name="Nagasaki K."/>
            <person name="Hano T."/>
            <person name="Tomaru Y."/>
        </authorList>
    </citation>
    <scope>NUCLEOTIDE SEQUENCE [LARGE SCALE GENOMIC DNA]</scope>
    <source>
        <strain evidence="3 4">NIES-3715</strain>
    </source>
</reference>
<dbReference type="Proteomes" id="UP001054902">
    <property type="component" value="Unassembled WGS sequence"/>
</dbReference>
<dbReference type="SUPFAM" id="SSF52087">
    <property type="entry name" value="CRAL/TRIO domain"/>
    <property type="match status" value="1"/>
</dbReference>
<dbReference type="InterPro" id="IPR036865">
    <property type="entry name" value="CRAL-TRIO_dom_sf"/>
</dbReference>
<feature type="coiled-coil region" evidence="1">
    <location>
        <begin position="55"/>
        <end position="82"/>
    </location>
</feature>
<proteinExistence type="predicted"/>
<dbReference type="Pfam" id="PF00650">
    <property type="entry name" value="CRAL_TRIO"/>
    <property type="match status" value="1"/>
</dbReference>
<name>A0AAD3H299_9STRA</name>
<feature type="domain" description="CRAL-TRIO" evidence="2">
    <location>
        <begin position="147"/>
        <end position="273"/>
    </location>
</feature>
<dbReference type="InterPro" id="IPR001251">
    <property type="entry name" value="CRAL-TRIO_dom"/>
</dbReference>
<evidence type="ECO:0000313" key="4">
    <source>
        <dbReference type="Proteomes" id="UP001054902"/>
    </source>
</evidence>
<evidence type="ECO:0000313" key="3">
    <source>
        <dbReference type="EMBL" id="GFH47254.1"/>
    </source>
</evidence>
<dbReference type="EMBL" id="BLLK01000022">
    <property type="protein sequence ID" value="GFH47254.1"/>
    <property type="molecule type" value="Genomic_DNA"/>
</dbReference>
<evidence type="ECO:0000256" key="1">
    <source>
        <dbReference type="SAM" id="Coils"/>
    </source>
</evidence>
<dbReference type="Gene3D" id="3.40.525.10">
    <property type="entry name" value="CRAL-TRIO lipid binding domain"/>
    <property type="match status" value="1"/>
</dbReference>
<evidence type="ECO:0000259" key="2">
    <source>
        <dbReference type="Pfam" id="PF00650"/>
    </source>
</evidence>
<keyword evidence="1" id="KW-0175">Coiled coil</keyword>
<organism evidence="3 4">
    <name type="scientific">Chaetoceros tenuissimus</name>
    <dbReference type="NCBI Taxonomy" id="426638"/>
    <lineage>
        <taxon>Eukaryota</taxon>
        <taxon>Sar</taxon>
        <taxon>Stramenopiles</taxon>
        <taxon>Ochrophyta</taxon>
        <taxon>Bacillariophyta</taxon>
        <taxon>Coscinodiscophyceae</taxon>
        <taxon>Chaetocerotophycidae</taxon>
        <taxon>Chaetocerotales</taxon>
        <taxon>Chaetocerotaceae</taxon>
        <taxon>Chaetoceros</taxon>
    </lineage>
</organism>
<sequence>MSPQDTRISQNRAETPLLCISAVGNKFRLEENSTQHKNYLSSSANTNKNTFQVNEEECDEMIADLENEKASWNIELKYLSRSWVKAVMSQPYSKNKKIRRPFNYAKKKIVDYLEWRHKSNITEEIAYYLENSDEFTNELKSGASYDLYWYGVDKDGCPNLWYRADLTDFGKVEVKKASKISSLIMQAAVDKMPSTIHNFNFIVVFDKFDLMKSLRKPTLAPAFIKAFMKISPDRLKTAYFITGTAGSIFYDVAKKIAPASIMNKTTKCKSREQAAALLESDGILKNEEIPIFMKGRHEQDESITQNYFKMIEEIDIAMHKKVDSSPYNSKTLRLTYVTTFAGSSALEYGGRILSSKLWVDDFKEKKRLVHNRPGLLTHRDFDVLPEYGITTRAAPELNAAYTVFGTVLPTESSNAFLSRCVDLPTYSLDRPAASVGVENSPKTRAVEEVASSVYSLQKDFFRGAAKTFGDTRLDNVFEGKILRRVEVTSISFEKL</sequence>
<comment type="caution">
    <text evidence="3">The sequence shown here is derived from an EMBL/GenBank/DDBJ whole genome shotgun (WGS) entry which is preliminary data.</text>
</comment>
<gene>
    <name evidence="3" type="ORF">CTEN210_03729</name>
</gene>
<dbReference type="AlphaFoldDB" id="A0AAD3H299"/>
<accession>A0AAD3H299</accession>